<dbReference type="RefSeq" id="XP_031907543.1">
    <property type="nucleotide sequence ID" value="XM_032056262.1"/>
</dbReference>
<dbReference type="PANTHER" id="PTHR38567:SF1">
    <property type="entry name" value="DUF4291 DOMAIN-CONTAINING PROTEIN"/>
    <property type="match status" value="1"/>
</dbReference>
<organism evidence="1 2">
    <name type="scientific">Aspergillus pseudotamarii</name>
    <dbReference type="NCBI Taxonomy" id="132259"/>
    <lineage>
        <taxon>Eukaryota</taxon>
        <taxon>Fungi</taxon>
        <taxon>Dikarya</taxon>
        <taxon>Ascomycota</taxon>
        <taxon>Pezizomycotina</taxon>
        <taxon>Eurotiomycetes</taxon>
        <taxon>Eurotiomycetidae</taxon>
        <taxon>Eurotiales</taxon>
        <taxon>Aspergillaceae</taxon>
        <taxon>Aspergillus</taxon>
        <taxon>Aspergillus subgen. Circumdati</taxon>
    </lineage>
</organism>
<dbReference type="Proteomes" id="UP000325672">
    <property type="component" value="Unassembled WGS sequence"/>
</dbReference>
<evidence type="ECO:0000313" key="1">
    <source>
        <dbReference type="EMBL" id="KAE8131480.1"/>
    </source>
</evidence>
<gene>
    <name evidence="1" type="ORF">BDV38DRAFT_264219</name>
</gene>
<dbReference type="AlphaFoldDB" id="A0A5N6SCR6"/>
<keyword evidence="2" id="KW-1185">Reference proteome</keyword>
<dbReference type="PANTHER" id="PTHR38567">
    <property type="entry name" value="DUF4291 DOMAIN-CONTAINING PROTEIN"/>
    <property type="match status" value="1"/>
</dbReference>
<reference evidence="1 2" key="1">
    <citation type="submission" date="2019-04" db="EMBL/GenBank/DDBJ databases">
        <title>Friends and foes A comparative genomics study of 23 Aspergillus species from section Flavi.</title>
        <authorList>
            <consortium name="DOE Joint Genome Institute"/>
            <person name="Kjaerbolling I."/>
            <person name="Vesth T."/>
            <person name="Frisvad J.C."/>
            <person name="Nybo J.L."/>
            <person name="Theobald S."/>
            <person name="Kildgaard S."/>
            <person name="Isbrandt T."/>
            <person name="Kuo A."/>
            <person name="Sato A."/>
            <person name="Lyhne E.K."/>
            <person name="Kogle M.E."/>
            <person name="Wiebenga A."/>
            <person name="Kun R.S."/>
            <person name="Lubbers R.J."/>
            <person name="Makela M.R."/>
            <person name="Barry K."/>
            <person name="Chovatia M."/>
            <person name="Clum A."/>
            <person name="Daum C."/>
            <person name="Haridas S."/>
            <person name="He G."/>
            <person name="LaButti K."/>
            <person name="Lipzen A."/>
            <person name="Mondo S."/>
            <person name="Riley R."/>
            <person name="Salamov A."/>
            <person name="Simmons B.A."/>
            <person name="Magnuson J.K."/>
            <person name="Henrissat B."/>
            <person name="Mortensen U.H."/>
            <person name="Larsen T.O."/>
            <person name="Devries R.P."/>
            <person name="Grigoriev I.V."/>
            <person name="Machida M."/>
            <person name="Baker S.E."/>
            <person name="Andersen M.R."/>
        </authorList>
    </citation>
    <scope>NUCLEOTIDE SEQUENCE [LARGE SCALE GENOMIC DNA]</scope>
    <source>
        <strain evidence="1 2">CBS 117625</strain>
    </source>
</reference>
<dbReference type="EMBL" id="ML743658">
    <property type="protein sequence ID" value="KAE8131480.1"/>
    <property type="molecule type" value="Genomic_DNA"/>
</dbReference>
<accession>A0A5N6SCR6</accession>
<dbReference type="GeneID" id="43640472"/>
<dbReference type="InterPro" id="IPR025633">
    <property type="entry name" value="DUF4291"/>
</dbReference>
<name>A0A5N6SCR6_ASPPS</name>
<proteinExistence type="predicted"/>
<sequence length="220" mass="25372">MSIANIIHRDSVHKDTMATNNRIPQPFRAIRAKSTQSTVTVYQAFSPEIAEPAVRAQKFVPPFSRTRMTWIKPSFLWMAYRCGWATKPNQERVLAIEVTRKGFEWALKRSCLSHVPGNQDQEQGKWRQRLRESPVRVQWDPERDLWHRPLGHRSIQIGLSGEAVERYVDEWIVSITDVTGLMGDVKRALDKGDIEEAEGLLPIECVYPLSEELRDILHAT</sequence>
<protein>
    <recommendedName>
        <fullName evidence="3">DUF4291 domain-containing protein</fullName>
    </recommendedName>
</protein>
<dbReference type="OrthoDB" id="413653at2759"/>
<dbReference type="Pfam" id="PF14124">
    <property type="entry name" value="DUF4291"/>
    <property type="match status" value="1"/>
</dbReference>
<evidence type="ECO:0000313" key="2">
    <source>
        <dbReference type="Proteomes" id="UP000325672"/>
    </source>
</evidence>
<evidence type="ECO:0008006" key="3">
    <source>
        <dbReference type="Google" id="ProtNLM"/>
    </source>
</evidence>